<reference evidence="2" key="1">
    <citation type="submission" date="2023-06" db="EMBL/GenBank/DDBJ databases">
        <title>Two Chryseobacterium gambrini strains from China.</title>
        <authorList>
            <person name="Zeng J."/>
            <person name="Wu Y."/>
        </authorList>
    </citation>
    <scope>NUCLEOTIDE SEQUENCE</scope>
    <source>
        <strain evidence="2">SQ219</strain>
    </source>
</reference>
<dbReference type="Proteomes" id="UP001225933">
    <property type="component" value="Unassembled WGS sequence"/>
</dbReference>
<name>A0AAJ1R1R1_9FLAO</name>
<organism evidence="2 3">
    <name type="scientific">Chryseobacterium gambrini</name>
    <dbReference type="NCBI Taxonomy" id="373672"/>
    <lineage>
        <taxon>Bacteria</taxon>
        <taxon>Pseudomonadati</taxon>
        <taxon>Bacteroidota</taxon>
        <taxon>Flavobacteriia</taxon>
        <taxon>Flavobacteriales</taxon>
        <taxon>Weeksellaceae</taxon>
        <taxon>Chryseobacterium group</taxon>
        <taxon>Chryseobacterium</taxon>
    </lineage>
</organism>
<dbReference type="Pfam" id="PF14130">
    <property type="entry name" value="Cap4_nuclease"/>
    <property type="match status" value="1"/>
</dbReference>
<accession>A0AAJ1R1R1</accession>
<dbReference type="EMBL" id="JAUHGV010000005">
    <property type="protein sequence ID" value="MDN4011998.1"/>
    <property type="molecule type" value="Genomic_DNA"/>
</dbReference>
<sequence length="361" mass="42041">MSLLDKFKIVKPRENSGSMASNRFDFQKNWAICKLIELLSNGDSDFLLAFEYHEDIILLDSSSNPSQIDFFQIKTKNKGAYTLNEILKRKKLKTEDSGSILGKLFINRTNFNDETNSLNIVSNTSFKPSGISSGTFCCNQLNDNEKKEIEKSLESELGIRWLEEFLDIIFFHTSDLTVNHHNEITKDKLNKLIENNYSSDVKFNPSLAYRTIFDEVNRRNNIEKDINSFEELIKYKAISREDFEKMLNIVVSVPNKLEMLKTRVFNSLDALGINVFLRKKLVEAWKDAEIQYLTINNVFFFKCIEIIKNSIDTNLESLQGDTFESLEIIYTDITSNKTIKEQKIFNEYFLKAIILKEFYDE</sequence>
<evidence type="ECO:0000313" key="2">
    <source>
        <dbReference type="EMBL" id="MDN4011998.1"/>
    </source>
</evidence>
<gene>
    <name evidence="2" type="ORF">QX233_05985</name>
</gene>
<comment type="caution">
    <text evidence="2">The sequence shown here is derived from an EMBL/GenBank/DDBJ whole genome shotgun (WGS) entry which is preliminary data.</text>
</comment>
<feature type="domain" description="CD-NTase associated protein 4-like DNA endonuclease" evidence="1">
    <location>
        <begin position="16"/>
        <end position="219"/>
    </location>
</feature>
<dbReference type="AlphaFoldDB" id="A0AAJ1R1R1"/>
<evidence type="ECO:0000259" key="1">
    <source>
        <dbReference type="Pfam" id="PF14130"/>
    </source>
</evidence>
<proteinExistence type="predicted"/>
<dbReference type="RefSeq" id="WP_214587749.1">
    <property type="nucleotide sequence ID" value="NZ_JAUHGV010000005.1"/>
</dbReference>
<protein>
    <submittedName>
        <fullName evidence="2">DsDNA nuclease domain-containing protein</fullName>
    </submittedName>
</protein>
<dbReference type="InterPro" id="IPR025382">
    <property type="entry name" value="Cap4-like_endonuclease_dom"/>
</dbReference>
<evidence type="ECO:0000313" key="3">
    <source>
        <dbReference type="Proteomes" id="UP001225933"/>
    </source>
</evidence>
<dbReference type="GO" id="GO:0004518">
    <property type="term" value="F:nuclease activity"/>
    <property type="evidence" value="ECO:0007669"/>
    <property type="project" value="InterPro"/>
</dbReference>